<comment type="caution">
    <text evidence="3">The sequence shown here is derived from an EMBL/GenBank/DDBJ whole genome shotgun (WGS) entry which is preliminary data.</text>
</comment>
<accession>A0A7X0LT66</accession>
<evidence type="ECO:0000313" key="4">
    <source>
        <dbReference type="Proteomes" id="UP000531594"/>
    </source>
</evidence>
<dbReference type="AlphaFoldDB" id="A0A7X0LT66"/>
<organism evidence="3 4">
    <name type="scientific">Bacillus benzoevorans</name>
    <dbReference type="NCBI Taxonomy" id="1456"/>
    <lineage>
        <taxon>Bacteria</taxon>
        <taxon>Bacillati</taxon>
        <taxon>Bacillota</taxon>
        <taxon>Bacilli</taxon>
        <taxon>Bacillales</taxon>
        <taxon>Bacillaceae</taxon>
        <taxon>Bacillus</taxon>
    </lineage>
</organism>
<dbReference type="SUPFAM" id="SSF53187">
    <property type="entry name" value="Zn-dependent exopeptidases"/>
    <property type="match status" value="1"/>
</dbReference>
<dbReference type="GO" id="GO:0030288">
    <property type="term" value="C:outer membrane-bounded periplasmic space"/>
    <property type="evidence" value="ECO:0007669"/>
    <property type="project" value="TreeGrafter"/>
</dbReference>
<dbReference type="SMART" id="SM00646">
    <property type="entry name" value="Ami_3"/>
    <property type="match status" value="1"/>
</dbReference>
<dbReference type="CDD" id="cd02696">
    <property type="entry name" value="MurNAc-LAA"/>
    <property type="match status" value="1"/>
</dbReference>
<dbReference type="PANTHER" id="PTHR30404">
    <property type="entry name" value="N-ACETYLMURAMOYL-L-ALANINE AMIDASE"/>
    <property type="match status" value="1"/>
</dbReference>
<sequence length="267" mass="29298">MFKLYLDPGHGGSDPGAVGNGLQEKDVTLAISLRLKDMLMNEYNNVLVKMSRTGDTYPTLTERTNEANNWGADYYLSIHINAGGGTGFESYVDTGVDSVTVNYQNIIHTEIGKVIGIIDRGKKQARYHVIHASRMPALLTENGFIDTAADAAKMKDAKWIDAVARAHVTGLEKAFKLEKKVTAVPAIPSEKEEDVMSQKFEMSNQAIRDAVSTVLLRFEKKEPALAAIWREKANKGELTISDAVGLLYVAIERGYITGKLSDSESQS</sequence>
<dbReference type="EMBL" id="JACHGK010000001">
    <property type="protein sequence ID" value="MBB6443591.1"/>
    <property type="molecule type" value="Genomic_DNA"/>
</dbReference>
<dbReference type="Gene3D" id="3.40.630.40">
    <property type="entry name" value="Zn-dependent exopeptidases"/>
    <property type="match status" value="1"/>
</dbReference>
<feature type="domain" description="MurNAc-LAA" evidence="2">
    <location>
        <begin position="64"/>
        <end position="172"/>
    </location>
</feature>
<proteinExistence type="predicted"/>
<evidence type="ECO:0000313" key="3">
    <source>
        <dbReference type="EMBL" id="MBB6443591.1"/>
    </source>
</evidence>
<dbReference type="RefSeq" id="WP_184521602.1">
    <property type="nucleotide sequence ID" value="NZ_JACHGK010000001.1"/>
</dbReference>
<evidence type="ECO:0000256" key="1">
    <source>
        <dbReference type="ARBA" id="ARBA00022801"/>
    </source>
</evidence>
<name>A0A7X0LT66_9BACI</name>
<keyword evidence="1" id="KW-0378">Hydrolase</keyword>
<dbReference type="Pfam" id="PF01520">
    <property type="entry name" value="Amidase_3"/>
    <property type="match status" value="1"/>
</dbReference>
<keyword evidence="4" id="KW-1185">Reference proteome</keyword>
<dbReference type="GO" id="GO:0009253">
    <property type="term" value="P:peptidoglycan catabolic process"/>
    <property type="evidence" value="ECO:0007669"/>
    <property type="project" value="InterPro"/>
</dbReference>
<dbReference type="PANTHER" id="PTHR30404:SF0">
    <property type="entry name" value="N-ACETYLMURAMOYL-L-ALANINE AMIDASE AMIC"/>
    <property type="match status" value="1"/>
</dbReference>
<protein>
    <recommendedName>
        <fullName evidence="2">MurNAc-LAA domain-containing protein</fullName>
    </recommendedName>
</protein>
<dbReference type="GO" id="GO:0008745">
    <property type="term" value="F:N-acetylmuramoyl-L-alanine amidase activity"/>
    <property type="evidence" value="ECO:0007669"/>
    <property type="project" value="InterPro"/>
</dbReference>
<evidence type="ECO:0000259" key="2">
    <source>
        <dbReference type="SMART" id="SM00646"/>
    </source>
</evidence>
<gene>
    <name evidence="3" type="ORF">HNR53_000179</name>
</gene>
<dbReference type="InterPro" id="IPR002508">
    <property type="entry name" value="MurNAc-LAA_cat"/>
</dbReference>
<reference evidence="3 4" key="1">
    <citation type="submission" date="2020-08" db="EMBL/GenBank/DDBJ databases">
        <title>Genomic Encyclopedia of Type Strains, Phase IV (KMG-IV): sequencing the most valuable type-strain genomes for metagenomic binning, comparative biology and taxonomic classification.</title>
        <authorList>
            <person name="Goeker M."/>
        </authorList>
    </citation>
    <scope>NUCLEOTIDE SEQUENCE [LARGE SCALE GENOMIC DNA]</scope>
    <source>
        <strain evidence="3 4">DSM 5391</strain>
    </source>
</reference>
<dbReference type="Proteomes" id="UP000531594">
    <property type="component" value="Unassembled WGS sequence"/>
</dbReference>
<dbReference type="InterPro" id="IPR050695">
    <property type="entry name" value="N-acetylmuramoyl_amidase_3"/>
</dbReference>